<dbReference type="Proteomes" id="UP000311382">
    <property type="component" value="Unassembled WGS sequence"/>
</dbReference>
<dbReference type="OrthoDB" id="2506647at2759"/>
<gene>
    <name evidence="1" type="ORF">DMC30DRAFT_415642</name>
</gene>
<dbReference type="AlphaFoldDB" id="A0A5C5FYI9"/>
<dbReference type="Pfam" id="PF01161">
    <property type="entry name" value="PBP"/>
    <property type="match status" value="1"/>
</dbReference>
<name>A0A5C5FYI9_9BASI</name>
<organism evidence="1 2">
    <name type="scientific">Rhodotorula diobovata</name>
    <dbReference type="NCBI Taxonomy" id="5288"/>
    <lineage>
        <taxon>Eukaryota</taxon>
        <taxon>Fungi</taxon>
        <taxon>Dikarya</taxon>
        <taxon>Basidiomycota</taxon>
        <taxon>Pucciniomycotina</taxon>
        <taxon>Microbotryomycetes</taxon>
        <taxon>Sporidiobolales</taxon>
        <taxon>Sporidiobolaceae</taxon>
        <taxon>Rhodotorula</taxon>
    </lineage>
</organism>
<evidence type="ECO:0000313" key="2">
    <source>
        <dbReference type="Proteomes" id="UP000311382"/>
    </source>
</evidence>
<accession>A0A5C5FYI9</accession>
<proteinExistence type="predicted"/>
<dbReference type="CDD" id="cd00866">
    <property type="entry name" value="PEBP_euk"/>
    <property type="match status" value="1"/>
</dbReference>
<sequence>MSPSALEQTAALRTASIIEDVVPSSLASSLKGPLVVHYPEHTVSKGEAIPRAGTLAQPELEFKEADTDATYTLFMVDPDLLKRNDTFSGQVRHWFETGVKFEGTSGRVVISSQAGARNDYVPPSPAYGTGKHRYVFLAAREPSSYAGPQNKDFPLTGKADLKDRMKFSVAQYIQEEGLTLEAAGWMEVDADAAAMKDNLMLSGEAIINKLTGK</sequence>
<dbReference type="InterPro" id="IPR036610">
    <property type="entry name" value="PEBP-like_sf"/>
</dbReference>
<keyword evidence="2" id="KW-1185">Reference proteome</keyword>
<dbReference type="InterPro" id="IPR008914">
    <property type="entry name" value="PEBP"/>
</dbReference>
<dbReference type="SUPFAM" id="SSF49777">
    <property type="entry name" value="PEBP-like"/>
    <property type="match status" value="1"/>
</dbReference>
<evidence type="ECO:0000313" key="1">
    <source>
        <dbReference type="EMBL" id="TNY21888.1"/>
    </source>
</evidence>
<reference evidence="1 2" key="1">
    <citation type="submission" date="2019-03" db="EMBL/GenBank/DDBJ databases">
        <title>Rhodosporidium diobovatum UCD-FST 08-225 genome sequencing, assembly, and annotation.</title>
        <authorList>
            <person name="Fakankun I.U."/>
            <person name="Fristensky B."/>
            <person name="Levin D.B."/>
        </authorList>
    </citation>
    <scope>NUCLEOTIDE SEQUENCE [LARGE SCALE GENOMIC DNA]</scope>
    <source>
        <strain evidence="1 2">UCD-FST 08-225</strain>
    </source>
</reference>
<dbReference type="EMBL" id="SOZI01000035">
    <property type="protein sequence ID" value="TNY21888.1"/>
    <property type="molecule type" value="Genomic_DNA"/>
</dbReference>
<protein>
    <submittedName>
        <fullName evidence="1">Phosphatidylethanolamine-binding protein</fullName>
    </submittedName>
</protein>
<comment type="caution">
    <text evidence="1">The sequence shown here is derived from an EMBL/GenBank/DDBJ whole genome shotgun (WGS) entry which is preliminary data.</text>
</comment>
<dbReference type="InterPro" id="IPR035810">
    <property type="entry name" value="PEBP_euk"/>
</dbReference>
<dbReference type="Gene3D" id="3.90.280.10">
    <property type="entry name" value="PEBP-like"/>
    <property type="match status" value="1"/>
</dbReference>
<dbReference type="STRING" id="5288.A0A5C5FYI9"/>
<dbReference type="PANTHER" id="PTHR11362:SF82">
    <property type="entry name" value="PHOSPHATIDYLETHANOLAMINE-BINDING PROTEIN 4"/>
    <property type="match status" value="1"/>
</dbReference>
<dbReference type="PANTHER" id="PTHR11362">
    <property type="entry name" value="PHOSPHATIDYLETHANOLAMINE-BINDING PROTEIN"/>
    <property type="match status" value="1"/>
</dbReference>